<dbReference type="RefSeq" id="WP_028372416.1">
    <property type="nucleotide sequence ID" value="NZ_CAAAJD010000040.1"/>
</dbReference>
<reference evidence="2 3" key="1">
    <citation type="submission" date="2015-11" db="EMBL/GenBank/DDBJ databases">
        <title>Genomic analysis of 38 Legionella species identifies large and diverse effector repertoires.</title>
        <authorList>
            <person name="Burstein D."/>
            <person name="Amaro F."/>
            <person name="Zusman T."/>
            <person name="Lifshitz Z."/>
            <person name="Cohen O."/>
            <person name="Gilbert J.A."/>
            <person name="Pupko T."/>
            <person name="Shuman H.A."/>
            <person name="Segal G."/>
        </authorList>
    </citation>
    <scope>NUCLEOTIDE SEQUENCE [LARGE SCALE GENOMIC DNA]</scope>
    <source>
        <strain evidence="2 3">ATCC 49751</strain>
    </source>
</reference>
<dbReference type="Pfam" id="PF03009">
    <property type="entry name" value="GDPD"/>
    <property type="match status" value="1"/>
</dbReference>
<organism evidence="2 3">
    <name type="scientific">Legionella lansingensis</name>
    <dbReference type="NCBI Taxonomy" id="45067"/>
    <lineage>
        <taxon>Bacteria</taxon>
        <taxon>Pseudomonadati</taxon>
        <taxon>Pseudomonadota</taxon>
        <taxon>Gammaproteobacteria</taxon>
        <taxon>Legionellales</taxon>
        <taxon>Legionellaceae</taxon>
        <taxon>Legionella</taxon>
    </lineage>
</organism>
<dbReference type="PANTHER" id="PTHR46211">
    <property type="entry name" value="GLYCEROPHOSPHORYL DIESTER PHOSPHODIESTERASE"/>
    <property type="match status" value="1"/>
</dbReference>
<dbReference type="Proteomes" id="UP000054869">
    <property type="component" value="Unassembled WGS sequence"/>
</dbReference>
<keyword evidence="2" id="KW-0378">Hydrolase</keyword>
<dbReference type="InterPro" id="IPR030395">
    <property type="entry name" value="GP_PDE_dom"/>
</dbReference>
<dbReference type="EMBL" id="LNYI01000057">
    <property type="protein sequence ID" value="KTD18697.1"/>
    <property type="molecule type" value="Genomic_DNA"/>
</dbReference>
<dbReference type="PROSITE" id="PS51704">
    <property type="entry name" value="GP_PDE"/>
    <property type="match status" value="1"/>
</dbReference>
<dbReference type="PATRIC" id="fig|45067.4.peg.2413"/>
<dbReference type="Gene3D" id="3.20.20.190">
    <property type="entry name" value="Phosphatidylinositol (PI) phosphodiesterase"/>
    <property type="match status" value="1"/>
</dbReference>
<name>A0A0W0VGC1_9GAMM</name>
<dbReference type="SUPFAM" id="SSF51695">
    <property type="entry name" value="PLC-like phosphodiesterases"/>
    <property type="match status" value="1"/>
</dbReference>
<dbReference type="STRING" id="45067.Llan_2300"/>
<accession>A0A0W0VGC1</accession>
<evidence type="ECO:0000259" key="1">
    <source>
        <dbReference type="PROSITE" id="PS51704"/>
    </source>
</evidence>
<dbReference type="GO" id="GO:0008889">
    <property type="term" value="F:glycerophosphodiester phosphodiesterase activity"/>
    <property type="evidence" value="ECO:0007669"/>
    <property type="project" value="UniProtKB-EC"/>
</dbReference>
<comment type="caution">
    <text evidence="2">The sequence shown here is derived from an EMBL/GenBank/DDBJ whole genome shotgun (WGS) entry which is preliminary data.</text>
</comment>
<dbReference type="AlphaFoldDB" id="A0A0W0VGC1"/>
<evidence type="ECO:0000313" key="2">
    <source>
        <dbReference type="EMBL" id="KTD18697.1"/>
    </source>
</evidence>
<proteinExistence type="predicted"/>
<evidence type="ECO:0000313" key="3">
    <source>
        <dbReference type="Proteomes" id="UP000054869"/>
    </source>
</evidence>
<sequence>MDLLQILEKGVDWFFARMPRKKPSQEATGNARFIAHRGAHDRNKTIIENTDAAFARALELGCWGIEFDVQETADHVLVVNHDPTLKRLWRKNVVIKELTFAAVHKLVPEVPCLTEVVNNYGKRMHLFIELKSPLTAEIHLVEALKGLIPCEDYHLLSLDESIFASLTHFPKAAMLLVASSNNVKKFCQLSVEKHYGGVLGHYLLLSKRKIKQLQEMKQAVGVGFVDSRFGLYRELNRGVYWIFSNNVEELNRCLEK</sequence>
<keyword evidence="3" id="KW-1185">Reference proteome</keyword>
<gene>
    <name evidence="2" type="ORF">Llan_2300</name>
</gene>
<dbReference type="GO" id="GO:0006629">
    <property type="term" value="P:lipid metabolic process"/>
    <property type="evidence" value="ECO:0007669"/>
    <property type="project" value="InterPro"/>
</dbReference>
<dbReference type="EC" id="3.1.4.46" evidence="2"/>
<dbReference type="OrthoDB" id="9795622at2"/>
<dbReference type="eggNOG" id="COG0584">
    <property type="taxonomic scope" value="Bacteria"/>
</dbReference>
<feature type="domain" description="GP-PDE" evidence="1">
    <location>
        <begin position="31"/>
        <end position="256"/>
    </location>
</feature>
<protein>
    <submittedName>
        <fullName evidence="2">Glycerophosphoryl diester phosphodiesterase</fullName>
        <ecNumber evidence="2">3.1.4.46</ecNumber>
    </submittedName>
</protein>
<dbReference type="PANTHER" id="PTHR46211:SF14">
    <property type="entry name" value="GLYCEROPHOSPHODIESTER PHOSPHODIESTERASE"/>
    <property type="match status" value="1"/>
</dbReference>
<dbReference type="InterPro" id="IPR017946">
    <property type="entry name" value="PLC-like_Pdiesterase_TIM-brl"/>
</dbReference>